<evidence type="ECO:0000256" key="1">
    <source>
        <dbReference type="SAM" id="MobiDB-lite"/>
    </source>
</evidence>
<dbReference type="PROSITE" id="PS51257">
    <property type="entry name" value="PROKAR_LIPOPROTEIN"/>
    <property type="match status" value="1"/>
</dbReference>
<name>A0ABQ0JA61_9VIBR</name>
<organism evidence="3 4">
    <name type="scientific">Vibrio variabilis</name>
    <dbReference type="NCBI Taxonomy" id="990271"/>
    <lineage>
        <taxon>Bacteria</taxon>
        <taxon>Pseudomonadati</taxon>
        <taxon>Pseudomonadota</taxon>
        <taxon>Gammaproteobacteria</taxon>
        <taxon>Vibrionales</taxon>
        <taxon>Vibrionaceae</taxon>
        <taxon>Vibrio</taxon>
    </lineage>
</organism>
<dbReference type="EMBL" id="BBMS01000011">
    <property type="protein sequence ID" value="GAL25652.1"/>
    <property type="molecule type" value="Genomic_DNA"/>
</dbReference>
<feature type="chain" id="PRO_5046578855" evidence="2">
    <location>
        <begin position="21"/>
        <end position="394"/>
    </location>
</feature>
<reference evidence="4" key="1">
    <citation type="submission" date="2014-09" db="EMBL/GenBank/DDBJ databases">
        <title>Vibrio variabilis JCM 19239. (C206) whole genome shotgun sequence.</title>
        <authorList>
            <person name="Sawabe T."/>
            <person name="Meirelles P."/>
            <person name="Nakanishi M."/>
            <person name="Sayaka M."/>
            <person name="Hattori M."/>
            <person name="Ohkuma M."/>
        </authorList>
    </citation>
    <scope>NUCLEOTIDE SEQUENCE [LARGE SCALE GENOMIC DNA]</scope>
    <source>
        <strain evidence="4">JCM 19239</strain>
    </source>
</reference>
<sequence length="394" mass="44560">MSTRKSMVVLLCALGVASCASTPSVNDARANLSPEELQQTRGKEYEQLSATFNYWSKSLEGAESLRVYAPENYREMMSSWKSAHALFVEIRKDPNQIDAKHSVFSSETYAVGFRDRINSVEYNYKAIQGLKKQADELLAPAMTEMAYLNSIEASRYFKHAMNTMNRDYQRLFEHLVVSEVEHASSAQDRFLVNAKALEIRVIDAKFVKPLQEQLATLASARYNILAPVSYGYVEQGINELAEFVTQSPRAFTEIDEQVDRIQFQFRRLESVVQEVTKLINVEKSQYEPFVLEAESRMYRISSAAKGNDYRDQSLSAQSNRIAHDVERLRAADNTEALKKENALLKQQIALLQQQQSDGSVPSEKAKAAQNTAAENRAEIEALKKLVSALQEKAE</sequence>
<evidence type="ECO:0000313" key="4">
    <source>
        <dbReference type="Proteomes" id="UP000029223"/>
    </source>
</evidence>
<comment type="caution">
    <text evidence="3">The sequence shown here is derived from an EMBL/GenBank/DDBJ whole genome shotgun (WGS) entry which is preliminary data.</text>
</comment>
<proteinExistence type="predicted"/>
<keyword evidence="2" id="KW-0732">Signal</keyword>
<reference evidence="4" key="2">
    <citation type="submission" date="2014-09" db="EMBL/GenBank/DDBJ databases">
        <authorList>
            <consortium name="NBRP consortium"/>
            <person name="Sawabe T."/>
            <person name="Meirelles P."/>
            <person name="Nakanishi M."/>
            <person name="Sayaka M."/>
            <person name="Hattori M."/>
            <person name="Ohkuma M."/>
        </authorList>
    </citation>
    <scope>NUCLEOTIDE SEQUENCE [LARGE SCALE GENOMIC DNA]</scope>
    <source>
        <strain evidence="4">JCM 19239</strain>
    </source>
</reference>
<keyword evidence="4" id="KW-1185">Reference proteome</keyword>
<feature type="signal peptide" evidence="2">
    <location>
        <begin position="1"/>
        <end position="20"/>
    </location>
</feature>
<feature type="region of interest" description="Disordered" evidence="1">
    <location>
        <begin position="354"/>
        <end position="374"/>
    </location>
</feature>
<gene>
    <name evidence="3" type="ORF">JCM19239_593</name>
</gene>
<evidence type="ECO:0000313" key="3">
    <source>
        <dbReference type="EMBL" id="GAL25652.1"/>
    </source>
</evidence>
<protein>
    <submittedName>
        <fullName evidence="3">ATPase</fullName>
    </submittedName>
</protein>
<evidence type="ECO:0000256" key="2">
    <source>
        <dbReference type="SAM" id="SignalP"/>
    </source>
</evidence>
<accession>A0ABQ0JA61</accession>
<dbReference type="Proteomes" id="UP000029223">
    <property type="component" value="Unassembled WGS sequence"/>
</dbReference>